<dbReference type="SMART" id="SM00028">
    <property type="entry name" value="TPR"/>
    <property type="match status" value="3"/>
</dbReference>
<keyword evidence="1" id="KW-0802">TPR repeat</keyword>
<evidence type="ECO:0000313" key="3">
    <source>
        <dbReference type="EMBL" id="MFD2161674.1"/>
    </source>
</evidence>
<comment type="caution">
    <text evidence="3">The sequence shown here is derived from an EMBL/GenBank/DDBJ whole genome shotgun (WGS) entry which is preliminary data.</text>
</comment>
<keyword evidence="2" id="KW-0732">Signal</keyword>
<accession>A0ABW4ZI24</accession>
<dbReference type="Proteomes" id="UP001597387">
    <property type="component" value="Unassembled WGS sequence"/>
</dbReference>
<feature type="repeat" description="TPR" evidence="1">
    <location>
        <begin position="114"/>
        <end position="147"/>
    </location>
</feature>
<feature type="chain" id="PRO_5047266383" evidence="2">
    <location>
        <begin position="21"/>
        <end position="354"/>
    </location>
</feature>
<organism evidence="3 4">
    <name type="scientific">Paradesertivirga mongoliensis</name>
    <dbReference type="NCBI Taxonomy" id="2100740"/>
    <lineage>
        <taxon>Bacteria</taxon>
        <taxon>Pseudomonadati</taxon>
        <taxon>Bacteroidota</taxon>
        <taxon>Sphingobacteriia</taxon>
        <taxon>Sphingobacteriales</taxon>
        <taxon>Sphingobacteriaceae</taxon>
        <taxon>Paradesertivirga</taxon>
    </lineage>
</organism>
<keyword evidence="4" id="KW-1185">Reference proteome</keyword>
<name>A0ABW4ZI24_9SPHI</name>
<sequence length="354" mass="40084">MMKKILCIAALAVGLQPVLAIDTAALKKTVLIGPPELVLPPPVDSALLKKLLVTERLKKKVSEEADFKNRQNLLLLNSLLIQTETAVEPDASLIGTLEQALTEYIRTRDVKSQALVYNTYGVYYGRYGQPEKATYYFNEALKIKESLKDNAGVAKIAENLTAIYKINGQYDLAIKCAEYFVAANMAQKKTALAAKTYLDIASMKFKQNKFKESEYYILKKAFPLFQRTGNKQGRMNCFQSLADLYFHQQRYSEAKWFYIQSQIMATKLFDNQAMISSLTGLGKVKNALGEHADALENYRQAERLALRNNYLVKLVEINADLGEMYSRLGDYPAAGAALDQYNRFRENWIKTNKL</sequence>
<evidence type="ECO:0000256" key="2">
    <source>
        <dbReference type="SAM" id="SignalP"/>
    </source>
</evidence>
<dbReference type="PANTHER" id="PTHR10098">
    <property type="entry name" value="RAPSYN-RELATED"/>
    <property type="match status" value="1"/>
</dbReference>
<gene>
    <name evidence="3" type="ORF">ACFSJU_04665</name>
</gene>
<dbReference type="InterPro" id="IPR011990">
    <property type="entry name" value="TPR-like_helical_dom_sf"/>
</dbReference>
<evidence type="ECO:0000313" key="4">
    <source>
        <dbReference type="Proteomes" id="UP001597387"/>
    </source>
</evidence>
<dbReference type="Gene3D" id="1.25.40.10">
    <property type="entry name" value="Tetratricopeptide repeat domain"/>
    <property type="match status" value="1"/>
</dbReference>
<feature type="signal peptide" evidence="2">
    <location>
        <begin position="1"/>
        <end position="20"/>
    </location>
</feature>
<dbReference type="Pfam" id="PF13424">
    <property type="entry name" value="TPR_12"/>
    <property type="match status" value="1"/>
</dbReference>
<protein>
    <submittedName>
        <fullName evidence="3">Tetratricopeptide repeat protein</fullName>
    </submittedName>
</protein>
<dbReference type="SUPFAM" id="SSF48452">
    <property type="entry name" value="TPR-like"/>
    <property type="match status" value="2"/>
</dbReference>
<dbReference type="InterPro" id="IPR019734">
    <property type="entry name" value="TPR_rpt"/>
</dbReference>
<dbReference type="EMBL" id="JBHUHZ010000001">
    <property type="protein sequence ID" value="MFD2161674.1"/>
    <property type="molecule type" value="Genomic_DNA"/>
</dbReference>
<evidence type="ECO:0000256" key="1">
    <source>
        <dbReference type="PROSITE-ProRule" id="PRU00339"/>
    </source>
</evidence>
<reference evidence="4" key="1">
    <citation type="journal article" date="2019" name="Int. J. Syst. Evol. Microbiol.">
        <title>The Global Catalogue of Microorganisms (GCM) 10K type strain sequencing project: providing services to taxonomists for standard genome sequencing and annotation.</title>
        <authorList>
            <consortium name="The Broad Institute Genomics Platform"/>
            <consortium name="The Broad Institute Genome Sequencing Center for Infectious Disease"/>
            <person name="Wu L."/>
            <person name="Ma J."/>
        </authorList>
    </citation>
    <scope>NUCLEOTIDE SEQUENCE [LARGE SCALE GENOMIC DNA]</scope>
    <source>
        <strain evidence="4">KCTC 42217</strain>
    </source>
</reference>
<proteinExistence type="predicted"/>
<dbReference type="PROSITE" id="PS50005">
    <property type="entry name" value="TPR"/>
    <property type="match status" value="1"/>
</dbReference>
<dbReference type="RefSeq" id="WP_255898787.1">
    <property type="nucleotide sequence ID" value="NZ_JAFMZO010000001.1"/>
</dbReference>